<dbReference type="SUPFAM" id="SSF57667">
    <property type="entry name" value="beta-beta-alpha zinc fingers"/>
    <property type="match status" value="1"/>
</dbReference>
<keyword evidence="5" id="KW-0863">Zinc-finger</keyword>
<feature type="domain" description="C2H2-type" evidence="9">
    <location>
        <begin position="233"/>
        <end position="255"/>
    </location>
</feature>
<comment type="similarity">
    <text evidence="1">Belongs to the IPP transferase family.</text>
</comment>
<reference evidence="11" key="1">
    <citation type="submission" date="2013-03" db="EMBL/GenBank/DDBJ databases">
        <title>The Genome Sequence of Anopheles minimus MINIMUS1.</title>
        <authorList>
            <consortium name="The Broad Institute Genomics Platform"/>
            <person name="Neafsey D.E."/>
            <person name="Walton C."/>
            <person name="Walker B."/>
            <person name="Young S.K."/>
            <person name="Zeng Q."/>
            <person name="Gargeya S."/>
            <person name="Fitzgerald M."/>
            <person name="Haas B."/>
            <person name="Abouelleil A."/>
            <person name="Allen A.W."/>
            <person name="Alvarado L."/>
            <person name="Arachchi H.M."/>
            <person name="Berlin A.M."/>
            <person name="Chapman S.B."/>
            <person name="Gainer-Dewar J."/>
            <person name="Goldberg J."/>
            <person name="Griggs A."/>
            <person name="Gujja S."/>
            <person name="Hansen M."/>
            <person name="Howarth C."/>
            <person name="Imamovic A."/>
            <person name="Ireland A."/>
            <person name="Larimer J."/>
            <person name="McCowan C."/>
            <person name="Murphy C."/>
            <person name="Pearson M."/>
            <person name="Poon T.W."/>
            <person name="Priest M."/>
            <person name="Roberts A."/>
            <person name="Saif S."/>
            <person name="Shea T."/>
            <person name="Sisk P."/>
            <person name="Sykes S."/>
            <person name="Wortman J."/>
            <person name="Nusbaum C."/>
            <person name="Birren B."/>
        </authorList>
    </citation>
    <scope>NUCLEOTIDE SEQUENCE [LARGE SCALE GENOMIC DNA]</scope>
    <source>
        <strain evidence="11">MINIMUS1</strain>
    </source>
</reference>
<evidence type="ECO:0000256" key="1">
    <source>
        <dbReference type="ARBA" id="ARBA00005842"/>
    </source>
</evidence>
<dbReference type="GO" id="GO:0005524">
    <property type="term" value="F:ATP binding"/>
    <property type="evidence" value="ECO:0007669"/>
    <property type="project" value="UniProtKB-KW"/>
</dbReference>
<dbReference type="PANTHER" id="PTHR11088:SF89">
    <property type="entry name" value="TRNA DIMETHYLALLYLTRANSFERASE"/>
    <property type="match status" value="1"/>
</dbReference>
<dbReference type="InterPro" id="IPR022755">
    <property type="entry name" value="Znf_C2H2_jaz"/>
</dbReference>
<evidence type="ECO:0000256" key="5">
    <source>
        <dbReference type="ARBA" id="ARBA00022771"/>
    </source>
</evidence>
<dbReference type="AlphaFoldDB" id="A0A182W5V5"/>
<evidence type="ECO:0000259" key="9">
    <source>
        <dbReference type="PROSITE" id="PS00028"/>
    </source>
</evidence>
<reference evidence="10" key="2">
    <citation type="submission" date="2020-05" db="UniProtKB">
        <authorList>
            <consortium name="EnsemblMetazoa"/>
        </authorList>
    </citation>
    <scope>IDENTIFICATION</scope>
    <source>
        <strain evidence="10">MINIMUS1</strain>
    </source>
</reference>
<keyword evidence="3" id="KW-0479">Metal-binding</keyword>
<evidence type="ECO:0000313" key="10">
    <source>
        <dbReference type="EnsemblMetazoa" id="AMIN005721-PA"/>
    </source>
</evidence>
<dbReference type="EnsemblMetazoa" id="AMIN005721-RA">
    <property type="protein sequence ID" value="AMIN005721-PA"/>
    <property type="gene ID" value="AMIN005721"/>
</dbReference>
<evidence type="ECO:0000256" key="7">
    <source>
        <dbReference type="ARBA" id="ARBA00022840"/>
    </source>
</evidence>
<proteinExistence type="inferred from homology"/>
<sequence length="285" mass="33068">MLGWCALEVYIESGGQRTMSEELAEQRAAPGSCNLGGPLRYRNVVIIWLRCEQDALNRRLDERVDSMVAQGLLPEIRTFYEAYVKPYSTSEYHRGILQSIGFKEFVKYLDRYGPETDRELLEYLTASQEVHAPKPTGLSQLEDCLEYLKLVTRRYARRQLQWIRNRFLSETGREVPPIYALDTSDINRWKEQVSDTAVAIIEAALAGQASPLPCVPKMECSRKRQQPERTFRCEPCQRVFIGEHQWQIHIRSKKHRKVAKHNKSLDDGRNADWEHIPAEVESESK</sequence>
<dbReference type="Gene3D" id="3.40.50.300">
    <property type="entry name" value="P-loop containing nucleotide triphosphate hydrolases"/>
    <property type="match status" value="1"/>
</dbReference>
<dbReference type="VEuPathDB" id="VectorBase:AMIN005721"/>
<organism evidence="10 11">
    <name type="scientific">Anopheles minimus</name>
    <dbReference type="NCBI Taxonomy" id="112268"/>
    <lineage>
        <taxon>Eukaryota</taxon>
        <taxon>Metazoa</taxon>
        <taxon>Ecdysozoa</taxon>
        <taxon>Arthropoda</taxon>
        <taxon>Hexapoda</taxon>
        <taxon>Insecta</taxon>
        <taxon>Pterygota</taxon>
        <taxon>Neoptera</taxon>
        <taxon>Endopterygota</taxon>
        <taxon>Diptera</taxon>
        <taxon>Nematocera</taxon>
        <taxon>Culicoidea</taxon>
        <taxon>Culicidae</taxon>
        <taxon>Anophelinae</taxon>
        <taxon>Anopheles</taxon>
    </lineage>
</organism>
<dbReference type="Proteomes" id="UP000075920">
    <property type="component" value="Unassembled WGS sequence"/>
</dbReference>
<dbReference type="Gene3D" id="3.30.160.60">
    <property type="entry name" value="Classic Zinc Finger"/>
    <property type="match status" value="1"/>
</dbReference>
<accession>A0A182W5V5</accession>
<name>A0A182W5V5_9DIPT</name>
<dbReference type="Pfam" id="PF01715">
    <property type="entry name" value="IPPT"/>
    <property type="match status" value="1"/>
</dbReference>
<feature type="region of interest" description="Disordered" evidence="8">
    <location>
        <begin position="254"/>
        <end position="285"/>
    </location>
</feature>
<dbReference type="STRING" id="112268.A0A182W5V5"/>
<evidence type="ECO:0000256" key="4">
    <source>
        <dbReference type="ARBA" id="ARBA00022741"/>
    </source>
</evidence>
<dbReference type="Pfam" id="PF12171">
    <property type="entry name" value="zf-C2H2_jaz"/>
    <property type="match status" value="1"/>
</dbReference>
<keyword evidence="2" id="KW-0808">Transferase</keyword>
<keyword evidence="6" id="KW-0862">Zinc</keyword>
<evidence type="ECO:0000313" key="11">
    <source>
        <dbReference type="Proteomes" id="UP000075920"/>
    </source>
</evidence>
<keyword evidence="7" id="KW-0067">ATP-binding</keyword>
<dbReference type="InterPro" id="IPR027417">
    <property type="entry name" value="P-loop_NTPase"/>
</dbReference>
<dbReference type="InterPro" id="IPR036236">
    <property type="entry name" value="Znf_C2H2_sf"/>
</dbReference>
<feature type="compositionally biased region" description="Basic and acidic residues" evidence="8">
    <location>
        <begin position="263"/>
        <end position="285"/>
    </location>
</feature>
<dbReference type="GO" id="GO:0006400">
    <property type="term" value="P:tRNA modification"/>
    <property type="evidence" value="ECO:0007669"/>
    <property type="project" value="TreeGrafter"/>
</dbReference>
<dbReference type="InterPro" id="IPR013087">
    <property type="entry name" value="Znf_C2H2_type"/>
</dbReference>
<dbReference type="PROSITE" id="PS00028">
    <property type="entry name" value="ZINC_FINGER_C2H2_1"/>
    <property type="match status" value="1"/>
</dbReference>
<keyword evidence="4" id="KW-0547">Nucleotide-binding</keyword>
<dbReference type="GO" id="GO:0005739">
    <property type="term" value="C:mitochondrion"/>
    <property type="evidence" value="ECO:0007669"/>
    <property type="project" value="TreeGrafter"/>
</dbReference>
<dbReference type="GO" id="GO:0052381">
    <property type="term" value="F:tRNA dimethylallyltransferase activity"/>
    <property type="evidence" value="ECO:0007669"/>
    <property type="project" value="TreeGrafter"/>
</dbReference>
<evidence type="ECO:0000256" key="2">
    <source>
        <dbReference type="ARBA" id="ARBA00022679"/>
    </source>
</evidence>
<evidence type="ECO:0000256" key="6">
    <source>
        <dbReference type="ARBA" id="ARBA00022833"/>
    </source>
</evidence>
<evidence type="ECO:0000256" key="3">
    <source>
        <dbReference type="ARBA" id="ARBA00022723"/>
    </source>
</evidence>
<keyword evidence="11" id="KW-1185">Reference proteome</keyword>
<dbReference type="PANTHER" id="PTHR11088">
    <property type="entry name" value="TRNA DIMETHYLALLYLTRANSFERASE"/>
    <property type="match status" value="1"/>
</dbReference>
<dbReference type="GO" id="GO:0008270">
    <property type="term" value="F:zinc ion binding"/>
    <property type="evidence" value="ECO:0007669"/>
    <property type="project" value="UniProtKB-KW"/>
</dbReference>
<evidence type="ECO:0000256" key="8">
    <source>
        <dbReference type="SAM" id="MobiDB-lite"/>
    </source>
</evidence>
<dbReference type="InterPro" id="IPR039657">
    <property type="entry name" value="Dimethylallyltransferase"/>
</dbReference>
<protein>
    <recommendedName>
        <fullName evidence="9">C2H2-type domain-containing protein</fullName>
    </recommendedName>
</protein>